<dbReference type="PANTHER" id="PTHR46148:SF60">
    <property type="entry name" value="CHROMO DOMAIN-CONTAINING PROTEIN"/>
    <property type="match status" value="1"/>
</dbReference>
<sequence length="561" mass="62792">MKNIPDSGVIFTFEEEPGEDLTLGPEVVQQTTEKVKLIQERMKTAQSRQTSYQDNRRKDLELGVSDHVFVRVTSWTGIGRALKSQKLTPHFIGPFQIIKRVGLLAYQIALPPSLSNLRNVFHVSQLHKYIHDPSHVIQWDDVQVKENLTYETLPLRIEDRRTKHLRGKEILLVMVIWGELIAKVIRGNFDWDFDILLEEIIPKALPPLSLSFSMSSIMKSFSRCLLNQAHILLRWRRAIMDIHGQVFDSSSRGFIIAIHLFQWESQSMATISSKSKFDKLEHSGRKVLDRFFPPSSAGAADESWIGYSGSVTGVAGWVSLGIGAGDESEGVSTSSPSAVAAVGSLATGFWAAKAPPPPEGENWAPGQATYRTDVDADGADGIGAGAEEGGASDFFPLALRGPLKVTERWFVLGVIEVRIKLLVPVSMLKFFSKFIELSVMENDIPSRQNLPRYHSSVYLSQASWDVNLDLSNMALLNYSANQSGVYALSTSKLGLAREDWMLSTRIQAKNSVQSFHSSTMVLFQPLSVHYPCPVKIFRLRITKLHYSILSNFIDSKWFRPL</sequence>
<dbReference type="PANTHER" id="PTHR46148">
    <property type="entry name" value="CHROMO DOMAIN-CONTAINING PROTEIN"/>
    <property type="match status" value="1"/>
</dbReference>
<dbReference type="InterPro" id="IPR056924">
    <property type="entry name" value="SH3_Tf2-1"/>
</dbReference>
<evidence type="ECO:0000259" key="1">
    <source>
        <dbReference type="Pfam" id="PF24626"/>
    </source>
</evidence>
<protein>
    <recommendedName>
        <fullName evidence="1">Tf2-1-like SH3-like domain-containing protein</fullName>
    </recommendedName>
</protein>
<reference evidence="2 3" key="1">
    <citation type="submission" date="2018-09" db="EMBL/GenBank/DDBJ databases">
        <title>A high-quality reference genome of wild soybean provides a powerful tool to mine soybean genomes.</title>
        <authorList>
            <person name="Xie M."/>
            <person name="Chung C.Y.L."/>
            <person name="Li M.-W."/>
            <person name="Wong F.-L."/>
            <person name="Chan T.-F."/>
            <person name="Lam H.-M."/>
        </authorList>
    </citation>
    <scope>NUCLEOTIDE SEQUENCE [LARGE SCALE GENOMIC DNA]</scope>
    <source>
        <strain evidence="3">cv. W05</strain>
        <tissue evidence="2">Hypocotyl of etiolated seedlings</tissue>
    </source>
</reference>
<dbReference type="AlphaFoldDB" id="A0A445F140"/>
<comment type="caution">
    <text evidence="2">The sequence shown here is derived from an EMBL/GenBank/DDBJ whole genome shotgun (WGS) entry which is preliminary data.</text>
</comment>
<keyword evidence="3" id="KW-1185">Reference proteome</keyword>
<feature type="domain" description="Tf2-1-like SH3-like" evidence="1">
    <location>
        <begin position="66"/>
        <end position="129"/>
    </location>
</feature>
<evidence type="ECO:0000313" key="2">
    <source>
        <dbReference type="EMBL" id="RZB42558.1"/>
    </source>
</evidence>
<dbReference type="EMBL" id="QZWG01000020">
    <property type="protein sequence ID" value="RZB42558.1"/>
    <property type="molecule type" value="Genomic_DNA"/>
</dbReference>
<name>A0A445F140_GLYSO</name>
<dbReference type="Proteomes" id="UP000289340">
    <property type="component" value="Chromosome 20"/>
</dbReference>
<gene>
    <name evidence="2" type="ORF">D0Y65_053222</name>
</gene>
<proteinExistence type="predicted"/>
<dbReference type="Pfam" id="PF24626">
    <property type="entry name" value="SH3_Tf2-1"/>
    <property type="match status" value="1"/>
</dbReference>
<organism evidence="2 3">
    <name type="scientific">Glycine soja</name>
    <name type="common">Wild soybean</name>
    <dbReference type="NCBI Taxonomy" id="3848"/>
    <lineage>
        <taxon>Eukaryota</taxon>
        <taxon>Viridiplantae</taxon>
        <taxon>Streptophyta</taxon>
        <taxon>Embryophyta</taxon>
        <taxon>Tracheophyta</taxon>
        <taxon>Spermatophyta</taxon>
        <taxon>Magnoliopsida</taxon>
        <taxon>eudicotyledons</taxon>
        <taxon>Gunneridae</taxon>
        <taxon>Pentapetalae</taxon>
        <taxon>rosids</taxon>
        <taxon>fabids</taxon>
        <taxon>Fabales</taxon>
        <taxon>Fabaceae</taxon>
        <taxon>Papilionoideae</taxon>
        <taxon>50 kb inversion clade</taxon>
        <taxon>NPAAA clade</taxon>
        <taxon>indigoferoid/millettioid clade</taxon>
        <taxon>Phaseoleae</taxon>
        <taxon>Glycine</taxon>
        <taxon>Glycine subgen. Soja</taxon>
    </lineage>
</organism>
<evidence type="ECO:0000313" key="3">
    <source>
        <dbReference type="Proteomes" id="UP000289340"/>
    </source>
</evidence>
<accession>A0A445F140</accession>